<evidence type="ECO:0000313" key="3">
    <source>
        <dbReference type="Proteomes" id="UP001470230"/>
    </source>
</evidence>
<name>A0ABR2HFI9_9EUKA</name>
<proteinExistence type="predicted"/>
<feature type="compositionally biased region" description="Basic and acidic residues" evidence="1">
    <location>
        <begin position="137"/>
        <end position="165"/>
    </location>
</feature>
<feature type="compositionally biased region" description="Basic and acidic residues" evidence="1">
    <location>
        <begin position="174"/>
        <end position="187"/>
    </location>
</feature>
<protein>
    <recommendedName>
        <fullName evidence="4">Hyaluronan/mRNA-binding protein domain-containing protein</fullName>
    </recommendedName>
</protein>
<comment type="caution">
    <text evidence="2">The sequence shown here is derived from an EMBL/GenBank/DDBJ whole genome shotgun (WGS) entry which is preliminary data.</text>
</comment>
<feature type="compositionally biased region" description="Basic and acidic residues" evidence="1">
    <location>
        <begin position="14"/>
        <end position="25"/>
    </location>
</feature>
<sequence>MSNKKEAFAVLDNYPKDGPEMPERGKVHREKNKHESGTGRRDREKREGRGQSNWGNALDDQLAEQHHHEEEEYDDEHAETPKEHQEFKPAGEYFKDDDENEENKKVSKQTVKVPPGYGKIVKAGDGVEVVEEDESHDPDRKLPKPQPKLEKKPKREPYHPEKEESQQEEEEEKNENVKPGKKPRDQQFHGPQHNRSHTSQAPPQKGGP</sequence>
<evidence type="ECO:0008006" key="4">
    <source>
        <dbReference type="Google" id="ProtNLM"/>
    </source>
</evidence>
<reference evidence="2 3" key="1">
    <citation type="submission" date="2024-04" db="EMBL/GenBank/DDBJ databases">
        <title>Tritrichomonas musculus Genome.</title>
        <authorList>
            <person name="Alves-Ferreira E."/>
            <person name="Grigg M."/>
            <person name="Lorenzi H."/>
            <person name="Galac M."/>
        </authorList>
    </citation>
    <scope>NUCLEOTIDE SEQUENCE [LARGE SCALE GENOMIC DNA]</scope>
    <source>
        <strain evidence="2 3">EAF2021</strain>
    </source>
</reference>
<organism evidence="2 3">
    <name type="scientific">Tritrichomonas musculus</name>
    <dbReference type="NCBI Taxonomy" id="1915356"/>
    <lineage>
        <taxon>Eukaryota</taxon>
        <taxon>Metamonada</taxon>
        <taxon>Parabasalia</taxon>
        <taxon>Tritrichomonadida</taxon>
        <taxon>Tritrichomonadidae</taxon>
        <taxon>Tritrichomonas</taxon>
    </lineage>
</organism>
<accession>A0ABR2HFI9</accession>
<evidence type="ECO:0000313" key="2">
    <source>
        <dbReference type="EMBL" id="KAK8845015.1"/>
    </source>
</evidence>
<dbReference type="EMBL" id="JAPFFF010000031">
    <property type="protein sequence ID" value="KAK8845015.1"/>
    <property type="molecule type" value="Genomic_DNA"/>
</dbReference>
<gene>
    <name evidence="2" type="ORF">M9Y10_021191</name>
</gene>
<dbReference type="Proteomes" id="UP001470230">
    <property type="component" value="Unassembled WGS sequence"/>
</dbReference>
<feature type="region of interest" description="Disordered" evidence="1">
    <location>
        <begin position="1"/>
        <end position="208"/>
    </location>
</feature>
<feature type="compositionally biased region" description="Basic and acidic residues" evidence="1">
    <location>
        <begin position="78"/>
        <end position="89"/>
    </location>
</feature>
<feature type="compositionally biased region" description="Basic and acidic residues" evidence="1">
    <location>
        <begin position="32"/>
        <end position="49"/>
    </location>
</feature>
<keyword evidence="3" id="KW-1185">Reference proteome</keyword>
<evidence type="ECO:0000256" key="1">
    <source>
        <dbReference type="SAM" id="MobiDB-lite"/>
    </source>
</evidence>